<dbReference type="Proteomes" id="UP000604473">
    <property type="component" value="Unassembled WGS sequence"/>
</dbReference>
<dbReference type="KEGG" id="rsu:NHU_03365"/>
<gene>
    <name evidence="2" type="ORF">JMM60_09805</name>
    <name evidence="1" type="ORF">NHU_03365</name>
</gene>
<reference evidence="2 4" key="2">
    <citation type="submission" date="2021-01" db="EMBL/GenBank/DDBJ databases">
        <title>Draft genomes of Rhodovulum sulfidophilum.</title>
        <authorList>
            <person name="Guzman M.S."/>
        </authorList>
    </citation>
    <scope>NUCLEOTIDE SEQUENCE [LARGE SCALE GENOMIC DNA]</scope>
    <source>
        <strain evidence="2 4">AB35</strain>
    </source>
</reference>
<name>A0A0D6B6Y8_RHOSU</name>
<dbReference type="RefSeq" id="WP_042456395.1">
    <property type="nucleotide sequence ID" value="NZ_CP015421.1"/>
</dbReference>
<evidence type="ECO:0000313" key="2">
    <source>
        <dbReference type="EMBL" id="MBL3609094.1"/>
    </source>
</evidence>
<dbReference type="EMBL" id="AP014800">
    <property type="protein sequence ID" value="BAQ70499.1"/>
    <property type="molecule type" value="Genomic_DNA"/>
</dbReference>
<protein>
    <submittedName>
        <fullName evidence="1">Uncharacterized protein</fullName>
    </submittedName>
</protein>
<dbReference type="Proteomes" id="UP000064912">
    <property type="component" value="Chromosome"/>
</dbReference>
<accession>A0A0D6B6Y8</accession>
<dbReference type="AlphaFoldDB" id="A0A0D6B6Y8"/>
<proteinExistence type="predicted"/>
<dbReference type="EMBL" id="JAESJJ010000010">
    <property type="protein sequence ID" value="MBL3609094.1"/>
    <property type="molecule type" value="Genomic_DNA"/>
</dbReference>
<dbReference type="GeneID" id="93537651"/>
<dbReference type="eggNOG" id="ENOG50335T2">
    <property type="taxonomic scope" value="Bacteria"/>
</dbReference>
<sequence>MPESSVSVPKADPAERLTEFALEALLASPEGWRSFARDSVFDCPDAPPLALIFALVNASAQIEAIFSEGSPARTAAQNGFRLAGLLSADLYAMQSLGLPHARAADFSDYWHSSDPYFLTL</sequence>
<evidence type="ECO:0000313" key="1">
    <source>
        <dbReference type="EMBL" id="BAQ70499.1"/>
    </source>
</evidence>
<reference evidence="1 3" key="1">
    <citation type="submission" date="2015-02" db="EMBL/GenBank/DDBJ databases">
        <title>Genome sequene of Rhodovulum sulfidophilum DSM 2351.</title>
        <authorList>
            <person name="Nagao N."/>
        </authorList>
    </citation>
    <scope>NUCLEOTIDE SEQUENCE [LARGE SCALE GENOMIC DNA]</scope>
    <source>
        <strain evidence="1 3">DSM 2351</strain>
    </source>
</reference>
<dbReference type="OrthoDB" id="7689048at2"/>
<evidence type="ECO:0000313" key="4">
    <source>
        <dbReference type="Proteomes" id="UP000604473"/>
    </source>
</evidence>
<dbReference type="PATRIC" id="fig|35806.4.peg.3455"/>
<organism evidence="1 3">
    <name type="scientific">Rhodovulum sulfidophilum</name>
    <name type="common">Rhodobacter sulfidophilus</name>
    <dbReference type="NCBI Taxonomy" id="35806"/>
    <lineage>
        <taxon>Bacteria</taxon>
        <taxon>Pseudomonadati</taxon>
        <taxon>Pseudomonadota</taxon>
        <taxon>Alphaproteobacteria</taxon>
        <taxon>Rhodobacterales</taxon>
        <taxon>Paracoccaceae</taxon>
        <taxon>Rhodovulum</taxon>
    </lineage>
</organism>
<keyword evidence="4" id="KW-1185">Reference proteome</keyword>
<evidence type="ECO:0000313" key="3">
    <source>
        <dbReference type="Proteomes" id="UP000064912"/>
    </source>
</evidence>